<evidence type="ECO:0000256" key="2">
    <source>
        <dbReference type="ARBA" id="ARBA00006857"/>
    </source>
</evidence>
<evidence type="ECO:0000313" key="9">
    <source>
        <dbReference type="EMBL" id="KAF7347810.1"/>
    </source>
</evidence>
<feature type="transmembrane region" description="Helical" evidence="7">
    <location>
        <begin position="68"/>
        <end position="90"/>
    </location>
</feature>
<keyword evidence="7" id="KW-0812">Transmembrane</keyword>
<feature type="region of interest" description="Disordered" evidence="6">
    <location>
        <begin position="32"/>
        <end position="61"/>
    </location>
</feature>
<dbReference type="InterPro" id="IPR011701">
    <property type="entry name" value="MFS"/>
</dbReference>
<dbReference type="PANTHER" id="PTHR11847">
    <property type="entry name" value="RIBOSOMAL PROTEIN L15"/>
    <property type="match status" value="1"/>
</dbReference>
<feature type="transmembrane region" description="Helical" evidence="7">
    <location>
        <begin position="309"/>
        <end position="329"/>
    </location>
</feature>
<comment type="caution">
    <text evidence="9">The sequence shown here is derived from an EMBL/GenBank/DDBJ whole genome shotgun (WGS) entry which is preliminary data.</text>
</comment>
<accession>A0A8H6XX10</accession>
<reference evidence="9" key="1">
    <citation type="submission" date="2020-05" db="EMBL/GenBank/DDBJ databases">
        <title>Mycena genomes resolve the evolution of fungal bioluminescence.</title>
        <authorList>
            <person name="Tsai I.J."/>
        </authorList>
    </citation>
    <scope>NUCLEOTIDE SEQUENCE</scope>
    <source>
        <strain evidence="9">CCC161011</strain>
    </source>
</reference>
<dbReference type="Gene3D" id="3.40.1120.10">
    <property type="entry name" value="Ribosomal protein l15e"/>
    <property type="match status" value="1"/>
</dbReference>
<feature type="region of interest" description="Disordered" evidence="6">
    <location>
        <begin position="754"/>
        <end position="787"/>
    </location>
</feature>
<dbReference type="PANTHER" id="PTHR11847:SF4">
    <property type="entry name" value="LARGE RIBOSOMAL SUBUNIT PROTEIN EL15"/>
    <property type="match status" value="1"/>
</dbReference>
<dbReference type="InterPro" id="IPR012678">
    <property type="entry name" value="Ribosomal_uL23/eL15/eS24_sf"/>
</dbReference>
<dbReference type="SUPFAM" id="SSF54189">
    <property type="entry name" value="Ribosomal proteins S24e, L23 and L15e"/>
    <property type="match status" value="1"/>
</dbReference>
<keyword evidence="7" id="KW-0472">Membrane</keyword>
<feature type="transmembrane region" description="Helical" evidence="7">
    <location>
        <begin position="233"/>
        <end position="252"/>
    </location>
</feature>
<evidence type="ECO:0000256" key="1">
    <source>
        <dbReference type="ARBA" id="ARBA00004141"/>
    </source>
</evidence>
<comment type="similarity">
    <text evidence="2 5">Belongs to the eukaryotic ribosomal protein eL15 family.</text>
</comment>
<dbReference type="SMART" id="SM01384">
    <property type="entry name" value="Ribosomal_L15e"/>
    <property type="match status" value="1"/>
</dbReference>
<gene>
    <name evidence="9" type="ORF">MVEN_01538500</name>
</gene>
<evidence type="ECO:0000256" key="6">
    <source>
        <dbReference type="SAM" id="MobiDB-lite"/>
    </source>
</evidence>
<name>A0A8H6XX10_9AGAR</name>
<feature type="compositionally biased region" description="Basic residues" evidence="6">
    <location>
        <begin position="774"/>
        <end position="787"/>
    </location>
</feature>
<dbReference type="PROSITE" id="PS01194">
    <property type="entry name" value="RIBOSOMAL_L15E"/>
    <property type="match status" value="1"/>
</dbReference>
<dbReference type="InterPro" id="IPR036259">
    <property type="entry name" value="MFS_trans_sf"/>
</dbReference>
<dbReference type="SUPFAM" id="SSF103473">
    <property type="entry name" value="MFS general substrate transporter"/>
    <property type="match status" value="1"/>
</dbReference>
<keyword evidence="3 5" id="KW-0689">Ribosomal protein</keyword>
<proteinExistence type="inferred from homology"/>
<dbReference type="GO" id="GO:0002181">
    <property type="term" value="P:cytoplasmic translation"/>
    <property type="evidence" value="ECO:0007669"/>
    <property type="project" value="TreeGrafter"/>
</dbReference>
<dbReference type="GO" id="GO:0003735">
    <property type="term" value="F:structural constituent of ribosome"/>
    <property type="evidence" value="ECO:0007669"/>
    <property type="project" value="InterPro"/>
</dbReference>
<dbReference type="InterPro" id="IPR024794">
    <property type="entry name" value="Rbsml_eL15_core_dom_sf"/>
</dbReference>
<dbReference type="NCBIfam" id="NF003269">
    <property type="entry name" value="PRK04243.1"/>
    <property type="match status" value="1"/>
</dbReference>
<dbReference type="InterPro" id="IPR020925">
    <property type="entry name" value="Ribosomal_eL15_CS"/>
</dbReference>
<evidence type="ECO:0000256" key="3">
    <source>
        <dbReference type="ARBA" id="ARBA00022980"/>
    </source>
</evidence>
<protein>
    <recommendedName>
        <fullName evidence="5">Ribosomal protein L15</fullName>
    </recommendedName>
</protein>
<feature type="transmembrane region" description="Helical" evidence="7">
    <location>
        <begin position="164"/>
        <end position="183"/>
    </location>
</feature>
<dbReference type="GO" id="GO:0016020">
    <property type="term" value="C:membrane"/>
    <property type="evidence" value="ECO:0007669"/>
    <property type="project" value="UniProtKB-SubCell"/>
</dbReference>
<feature type="transmembrane region" description="Helical" evidence="7">
    <location>
        <begin position="349"/>
        <end position="367"/>
    </location>
</feature>
<feature type="domain" description="Major facilitator superfamily (MFS) profile" evidence="8">
    <location>
        <begin position="74"/>
        <end position="503"/>
    </location>
</feature>
<dbReference type="OrthoDB" id="10255148at2759"/>
<evidence type="ECO:0000259" key="8">
    <source>
        <dbReference type="PROSITE" id="PS50850"/>
    </source>
</evidence>
<feature type="transmembrane region" description="Helical" evidence="7">
    <location>
        <begin position="110"/>
        <end position="132"/>
    </location>
</feature>
<sequence>MLRTPSHEPNEHRRSCCDELLVAPEDNDLEFLSDSESISNAETAVDPEPTPPPPPSRRSRMSTSQRAFLIRSLALLCACWLSVGSHYASYVLGPLKSRISRDLGTGHTEYSLLISALSLNSTWTPLVGGILAGTLGTTFTSILATGVVFLGTTFLLLGDIWGNVRLMAAGLFIFGLGVSPLAVVQETIIVRFFKAHGLGVSMAFGLVAGKGASFVSARTSYPLTERFGPRAPFYVATFLAGMSVVINLVYIAGSRWFVDECGAELEAVDINEEAQRRSVINMTEAQALEKVAAKRRVHLREITKLGDVFWAYIAVNIFCGTIWAPFTHLSANIIELRYQMSEKDAANTASYVLVGSIFLYPMCGFIVDRFKRKPIVVMLLVLSSVFTLAAYSWLALPPSWTRTAKPAITFFGFGHGFSPLLLVLLVPKIVPAKFISTALGAHKSLEQTGATIFQTLSGLAMDNAKKNHPDGSSTQEIINAFLILNMFQLLSILGVAYLQHRRDVASRAATRVPSASPGLPPDDPSRPLLGVSEQPNRRYSTSSRMRIPLEGEISKKEVRRGVVFGTMSAALIISAFPSSLKPKSRKMGAYKYIGELYKKKQSDVLRFLLRVRCWEYRQLNVIHRASRPSRPDKARRLGYKAKQGYVIYRIRVRRGNRKKQVPKGATYGKPVRQGVNHLKFQRGLRSTAEERVGKRCGNLRVLNSYWINQDGVYKYYEVILVDPNHKAIRKDPRINWITKPVHKRREARGLTSIGKQNRGLGKGHRYNHTPARSTWKKHNTLSLRRYR</sequence>
<feature type="transmembrane region" description="Helical" evidence="7">
    <location>
        <begin position="139"/>
        <end position="158"/>
    </location>
</feature>
<dbReference type="EMBL" id="JACAZI010000012">
    <property type="protein sequence ID" value="KAF7347810.1"/>
    <property type="molecule type" value="Genomic_DNA"/>
</dbReference>
<evidence type="ECO:0000256" key="7">
    <source>
        <dbReference type="SAM" id="Phobius"/>
    </source>
</evidence>
<dbReference type="FunFam" id="3.40.1120.10:FF:000001">
    <property type="entry name" value="Ribosomal protein L15"/>
    <property type="match status" value="1"/>
</dbReference>
<feature type="transmembrane region" description="Helical" evidence="7">
    <location>
        <begin position="477"/>
        <end position="498"/>
    </location>
</feature>
<dbReference type="GO" id="GO:0022625">
    <property type="term" value="C:cytosolic large ribosomal subunit"/>
    <property type="evidence" value="ECO:0007669"/>
    <property type="project" value="TreeGrafter"/>
</dbReference>
<evidence type="ECO:0000313" key="10">
    <source>
        <dbReference type="Proteomes" id="UP000620124"/>
    </source>
</evidence>
<feature type="transmembrane region" description="Helical" evidence="7">
    <location>
        <begin position="407"/>
        <end position="426"/>
    </location>
</feature>
<comment type="subcellular location">
    <subcellularLocation>
        <location evidence="1">Membrane</location>
        <topology evidence="1">Multi-pass membrane protein</topology>
    </subcellularLocation>
</comment>
<dbReference type="GO" id="GO:0022857">
    <property type="term" value="F:transmembrane transporter activity"/>
    <property type="evidence" value="ECO:0007669"/>
    <property type="project" value="InterPro"/>
</dbReference>
<keyword evidence="4 5" id="KW-0687">Ribonucleoprotein</keyword>
<evidence type="ECO:0000256" key="4">
    <source>
        <dbReference type="ARBA" id="ARBA00023274"/>
    </source>
</evidence>
<feature type="region of interest" description="Disordered" evidence="6">
    <location>
        <begin position="509"/>
        <end position="544"/>
    </location>
</feature>
<dbReference type="AlphaFoldDB" id="A0A8H6XX10"/>
<feature type="transmembrane region" description="Helical" evidence="7">
    <location>
        <begin position="195"/>
        <end position="213"/>
    </location>
</feature>
<dbReference type="InterPro" id="IPR020846">
    <property type="entry name" value="MFS_dom"/>
</dbReference>
<feature type="transmembrane region" description="Helical" evidence="7">
    <location>
        <begin position="374"/>
        <end position="395"/>
    </location>
</feature>
<evidence type="ECO:0000256" key="5">
    <source>
        <dbReference type="RuleBase" id="RU000663"/>
    </source>
</evidence>
<dbReference type="Proteomes" id="UP000620124">
    <property type="component" value="Unassembled WGS sequence"/>
</dbReference>
<keyword evidence="10" id="KW-1185">Reference proteome</keyword>
<dbReference type="Pfam" id="PF00827">
    <property type="entry name" value="Ribosomal_L15e"/>
    <property type="match status" value="1"/>
</dbReference>
<dbReference type="InterPro" id="IPR000439">
    <property type="entry name" value="Ribosomal_eL15"/>
</dbReference>
<dbReference type="Pfam" id="PF07690">
    <property type="entry name" value="MFS_1"/>
    <property type="match status" value="1"/>
</dbReference>
<dbReference type="GO" id="GO:0003723">
    <property type="term" value="F:RNA binding"/>
    <property type="evidence" value="ECO:0007669"/>
    <property type="project" value="TreeGrafter"/>
</dbReference>
<organism evidence="9 10">
    <name type="scientific">Mycena venus</name>
    <dbReference type="NCBI Taxonomy" id="2733690"/>
    <lineage>
        <taxon>Eukaryota</taxon>
        <taxon>Fungi</taxon>
        <taxon>Dikarya</taxon>
        <taxon>Basidiomycota</taxon>
        <taxon>Agaricomycotina</taxon>
        <taxon>Agaricomycetes</taxon>
        <taxon>Agaricomycetidae</taxon>
        <taxon>Agaricales</taxon>
        <taxon>Marasmiineae</taxon>
        <taxon>Mycenaceae</taxon>
        <taxon>Mycena</taxon>
    </lineage>
</organism>
<dbReference type="Gene3D" id="1.20.1250.20">
    <property type="entry name" value="MFS general substrate transporter like domains"/>
    <property type="match status" value="1"/>
</dbReference>
<feature type="compositionally biased region" description="Polar residues" evidence="6">
    <location>
        <begin position="533"/>
        <end position="544"/>
    </location>
</feature>
<dbReference type="PROSITE" id="PS50850">
    <property type="entry name" value="MFS"/>
    <property type="match status" value="1"/>
</dbReference>
<keyword evidence="7" id="KW-1133">Transmembrane helix</keyword>